<dbReference type="InterPro" id="IPR007165">
    <property type="entry name" value="Phage_holin_4_2"/>
</dbReference>
<name>A0A220UAX0_9MICO</name>
<dbReference type="Proteomes" id="UP000198398">
    <property type="component" value="Chromosome"/>
</dbReference>
<protein>
    <recommendedName>
        <fullName evidence="4">Phage holin family protein</fullName>
    </recommendedName>
</protein>
<keyword evidence="1" id="KW-0472">Membrane</keyword>
<dbReference type="PANTHER" id="PTHR37309">
    <property type="entry name" value="SLR0284 PROTEIN"/>
    <property type="match status" value="1"/>
</dbReference>
<evidence type="ECO:0008006" key="4">
    <source>
        <dbReference type="Google" id="ProtNLM"/>
    </source>
</evidence>
<dbReference type="RefSeq" id="WP_089064580.1">
    <property type="nucleotide sequence ID" value="NZ_CP022316.1"/>
</dbReference>
<feature type="transmembrane region" description="Helical" evidence="1">
    <location>
        <begin position="61"/>
        <end position="88"/>
    </location>
</feature>
<dbReference type="PANTHER" id="PTHR37309:SF1">
    <property type="entry name" value="SLR0284 PROTEIN"/>
    <property type="match status" value="1"/>
</dbReference>
<evidence type="ECO:0000313" key="2">
    <source>
        <dbReference type="EMBL" id="ASK65338.1"/>
    </source>
</evidence>
<organism evidence="2 3">
    <name type="scientific">Brachybacterium avium</name>
    <dbReference type="NCBI Taxonomy" id="2017485"/>
    <lineage>
        <taxon>Bacteria</taxon>
        <taxon>Bacillati</taxon>
        <taxon>Actinomycetota</taxon>
        <taxon>Actinomycetes</taxon>
        <taxon>Micrococcales</taxon>
        <taxon>Dermabacteraceae</taxon>
        <taxon>Brachybacterium</taxon>
    </lineage>
</organism>
<feature type="transmembrane region" description="Helical" evidence="1">
    <location>
        <begin position="100"/>
        <end position="124"/>
    </location>
</feature>
<gene>
    <name evidence="2" type="ORF">CFK39_05305</name>
</gene>
<reference evidence="3" key="1">
    <citation type="submission" date="2017-07" db="EMBL/GenBank/DDBJ databases">
        <title>Brachybacterium sp. VR2415.</title>
        <authorList>
            <person name="Tak E.J."/>
            <person name="Bae J.-W."/>
        </authorList>
    </citation>
    <scope>NUCLEOTIDE SEQUENCE [LARGE SCALE GENOMIC DNA]</scope>
    <source>
        <strain evidence="3">VR2415</strain>
    </source>
</reference>
<dbReference type="OrthoDB" id="9810847at2"/>
<keyword evidence="1" id="KW-0812">Transmembrane</keyword>
<dbReference type="AlphaFoldDB" id="A0A220UAX0"/>
<dbReference type="EMBL" id="CP022316">
    <property type="protein sequence ID" value="ASK65338.1"/>
    <property type="molecule type" value="Genomic_DNA"/>
</dbReference>
<dbReference type="KEGG" id="brv:CFK39_05305"/>
<feature type="transmembrane region" description="Helical" evidence="1">
    <location>
        <begin position="34"/>
        <end position="54"/>
    </location>
</feature>
<accession>A0A220UAX0</accession>
<evidence type="ECO:0000313" key="3">
    <source>
        <dbReference type="Proteomes" id="UP000198398"/>
    </source>
</evidence>
<sequence length="137" mass="14632">MRFLGHIIVTGLALWVTALILPGMHLGENSATALTQVLTIGAIALILALINTIIKPILEFLTFPITCVTLGLFQLVINTLMLLLASWVSGLFDLTLEFDSFWWALGAGVIIGILSAIVEGITGLGDERGSRSRSVGE</sequence>
<keyword evidence="1" id="KW-1133">Transmembrane helix</keyword>
<dbReference type="Pfam" id="PF04020">
    <property type="entry name" value="Phage_holin_4_2"/>
    <property type="match status" value="1"/>
</dbReference>
<evidence type="ECO:0000256" key="1">
    <source>
        <dbReference type="SAM" id="Phobius"/>
    </source>
</evidence>
<proteinExistence type="predicted"/>
<keyword evidence="3" id="KW-1185">Reference proteome</keyword>